<dbReference type="EMBL" id="CP002697">
    <property type="protein sequence ID" value="AHG60359.1"/>
    <property type="molecule type" value="Genomic_DNA"/>
</dbReference>
<protein>
    <recommendedName>
        <fullName evidence="7 9">Uroporphyrinogen-III synthase</fullName>
        <ecNumber evidence="3 9">4.2.1.75</ecNumber>
    </recommendedName>
</protein>
<evidence type="ECO:0000259" key="10">
    <source>
        <dbReference type="Pfam" id="PF02602"/>
    </source>
</evidence>
<reference evidence="11 12" key="1">
    <citation type="journal article" date="2013" name="BMC Genomics">
        <title>Comparative analysis of genome sequences from four strains of the Buchnera aphidicola Mp endosymbion of the green peach aphid, Myzus persicae.</title>
        <authorList>
            <person name="Jiang Z."/>
            <person name="Jones D.H."/>
            <person name="Khuri S."/>
            <person name="Tsinoremas N.F."/>
            <person name="Wyss T."/>
            <person name="Jander G."/>
            <person name="Wilson A.C."/>
        </authorList>
    </citation>
    <scope>NUCLEOTIDE SEQUENCE [LARGE SCALE GENOMIC DNA]</scope>
    <source>
        <strain evidence="12">str. USDA (Myzus persicae)</strain>
    </source>
</reference>
<comment type="similarity">
    <text evidence="2 9">Belongs to the uroporphyrinogen-III synthase family.</text>
</comment>
<dbReference type="RefSeq" id="WP_025369206.1">
    <property type="nucleotide sequence ID" value="NZ_CP002697.1"/>
</dbReference>
<evidence type="ECO:0000256" key="3">
    <source>
        <dbReference type="ARBA" id="ARBA00013109"/>
    </source>
</evidence>
<comment type="function">
    <text evidence="6 9">Catalyzes cyclization of the linear tetrapyrrole, hydroxymethylbilane, to the macrocyclic uroporphyrinogen III.</text>
</comment>
<gene>
    <name evidence="11" type="primary">hemd</name>
    <name evidence="11" type="ORF">BUMPUSDA_CDS00013</name>
</gene>
<comment type="catalytic activity">
    <reaction evidence="8 9">
        <text>hydroxymethylbilane = uroporphyrinogen III + H2O</text>
        <dbReference type="Rhea" id="RHEA:18965"/>
        <dbReference type="ChEBI" id="CHEBI:15377"/>
        <dbReference type="ChEBI" id="CHEBI:57308"/>
        <dbReference type="ChEBI" id="CHEBI:57845"/>
        <dbReference type="EC" id="4.2.1.75"/>
    </reaction>
</comment>
<proteinExistence type="inferred from homology"/>
<dbReference type="InterPro" id="IPR036108">
    <property type="entry name" value="4pyrrol_syn_uPrphyn_synt_sf"/>
</dbReference>
<name>W0P0T6_BUCMP</name>
<dbReference type="GO" id="GO:0006780">
    <property type="term" value="P:uroporphyrinogen III biosynthetic process"/>
    <property type="evidence" value="ECO:0007669"/>
    <property type="project" value="UniProtKB-UniRule"/>
</dbReference>
<dbReference type="Proteomes" id="UP000019087">
    <property type="component" value="Chromosome"/>
</dbReference>
<evidence type="ECO:0000256" key="9">
    <source>
        <dbReference type="RuleBase" id="RU366031"/>
    </source>
</evidence>
<comment type="pathway">
    <text evidence="1 9">Porphyrin-containing compound metabolism; protoporphyrin-IX biosynthesis; coproporphyrinogen-III from 5-aminolevulinate: step 3/4.</text>
</comment>
<sequence>MKILVMRPSPVGEELVKNLNKIGVPSWHFSLFDFFPSLSAISLSQNINELYTSNVILVFSKNAIYYTNLYFKKNNLQWPSHVKYYAIGKSTANVLYRYIKKKIIFPKKRENSENLLRILYKKVSKKDKIVLLQGENGRKLIEINLKKSGFKVCIVECYKRVLKKINGTIESKKWRLYQINSLVVTSSEILYQLTTIISETDQIEWLFKCKIFVVGRRLSKIAQKLGWKDIVVCRYADNEHLFKIIQNQFLNH</sequence>
<dbReference type="EC" id="4.2.1.75" evidence="3 9"/>
<evidence type="ECO:0000256" key="6">
    <source>
        <dbReference type="ARBA" id="ARBA00037589"/>
    </source>
</evidence>
<organism evidence="11 12">
    <name type="scientific">Buchnera aphidicola str. USDA</name>
    <name type="common">Myzus persicae</name>
    <dbReference type="NCBI Taxonomy" id="1009856"/>
    <lineage>
        <taxon>Bacteria</taxon>
        <taxon>Pseudomonadati</taxon>
        <taxon>Pseudomonadota</taxon>
        <taxon>Gammaproteobacteria</taxon>
        <taxon>Enterobacterales</taxon>
        <taxon>Erwiniaceae</taxon>
        <taxon>Buchnera</taxon>
    </lineage>
</organism>
<dbReference type="PANTHER" id="PTHR38042:SF1">
    <property type="entry name" value="UROPORPHYRINOGEN-III SYNTHASE, CHLOROPLASTIC"/>
    <property type="match status" value="1"/>
</dbReference>
<accession>W0P0T6</accession>
<evidence type="ECO:0000256" key="4">
    <source>
        <dbReference type="ARBA" id="ARBA00023239"/>
    </source>
</evidence>
<dbReference type="Gene3D" id="3.40.50.10090">
    <property type="match status" value="2"/>
</dbReference>
<evidence type="ECO:0000256" key="2">
    <source>
        <dbReference type="ARBA" id="ARBA00008133"/>
    </source>
</evidence>
<dbReference type="SUPFAM" id="SSF69618">
    <property type="entry name" value="HemD-like"/>
    <property type="match status" value="1"/>
</dbReference>
<keyword evidence="4 9" id="KW-0456">Lyase</keyword>
<feature type="domain" description="Tetrapyrrole biosynthesis uroporphyrinogen III synthase" evidence="10">
    <location>
        <begin position="14"/>
        <end position="242"/>
    </location>
</feature>
<evidence type="ECO:0000313" key="12">
    <source>
        <dbReference type="Proteomes" id="UP000019087"/>
    </source>
</evidence>
<dbReference type="AlphaFoldDB" id="W0P0T6"/>
<evidence type="ECO:0000256" key="7">
    <source>
        <dbReference type="ARBA" id="ARBA00040167"/>
    </source>
</evidence>
<keyword evidence="5 9" id="KW-0627">Porphyrin biosynthesis</keyword>
<evidence type="ECO:0000256" key="5">
    <source>
        <dbReference type="ARBA" id="ARBA00023244"/>
    </source>
</evidence>
<dbReference type="GO" id="GO:0006782">
    <property type="term" value="P:protoporphyrinogen IX biosynthetic process"/>
    <property type="evidence" value="ECO:0007669"/>
    <property type="project" value="UniProtKB-UniRule"/>
</dbReference>
<dbReference type="GO" id="GO:0004852">
    <property type="term" value="F:uroporphyrinogen-III synthase activity"/>
    <property type="evidence" value="ECO:0007669"/>
    <property type="project" value="UniProtKB-UniRule"/>
</dbReference>
<dbReference type="PANTHER" id="PTHR38042">
    <property type="entry name" value="UROPORPHYRINOGEN-III SYNTHASE, CHLOROPLASTIC"/>
    <property type="match status" value="1"/>
</dbReference>
<evidence type="ECO:0000256" key="1">
    <source>
        <dbReference type="ARBA" id="ARBA00004772"/>
    </source>
</evidence>
<dbReference type="InterPro" id="IPR003754">
    <property type="entry name" value="4pyrrol_synth_uPrphyn_synth"/>
</dbReference>
<dbReference type="PATRIC" id="fig|1009856.3.peg.579"/>
<dbReference type="InterPro" id="IPR039793">
    <property type="entry name" value="UROS/Hem4"/>
</dbReference>
<dbReference type="KEGG" id="bapu:BUMPUSDA_CDS00013"/>
<dbReference type="CDD" id="cd06578">
    <property type="entry name" value="HemD"/>
    <property type="match status" value="1"/>
</dbReference>
<dbReference type="Pfam" id="PF02602">
    <property type="entry name" value="HEM4"/>
    <property type="match status" value="1"/>
</dbReference>
<dbReference type="UniPathway" id="UPA00251">
    <property type="reaction ID" value="UER00320"/>
</dbReference>
<evidence type="ECO:0000256" key="8">
    <source>
        <dbReference type="ARBA" id="ARBA00048617"/>
    </source>
</evidence>
<dbReference type="HOGENOM" id="CLU_011276_9_4_6"/>
<evidence type="ECO:0000313" key="11">
    <source>
        <dbReference type="EMBL" id="AHG60359.1"/>
    </source>
</evidence>